<keyword evidence="8" id="KW-1185">Reference proteome</keyword>
<evidence type="ECO:0000313" key="7">
    <source>
        <dbReference type="EMBL" id="CAE6775635.1"/>
    </source>
</evidence>
<feature type="transmembrane region" description="Helical" evidence="5">
    <location>
        <begin position="102"/>
        <end position="121"/>
    </location>
</feature>
<feature type="transmembrane region" description="Helical" evidence="5">
    <location>
        <begin position="151"/>
        <end position="170"/>
    </location>
</feature>
<protein>
    <recommendedName>
        <fullName evidence="6">O-antigen ligase-related domain-containing protein</fullName>
    </recommendedName>
</protein>
<gene>
    <name evidence="7" type="ORF">NSPZN2_40504</name>
</gene>
<sequence length="466" mass="51884">MSISGHLRANETAKQLIVNLYLLFIAPILGAVFIGTLVNPAVGLYYLVLDSWVAGKITDLGEILPLFSVNKILVVFSTVALMLHMALGACNVNLRLLFSRTALCVYAFLAYLLWSSLYLMGRNEPNLLNNLAFFVLILAIMGYKTLSRLKWVVAIIIAASFGMMLSTAGLRLLDVGSLLADVSKGDRIQPGFHILVAIPFLIAFMNTTPNSKLKRLTKVLLVAAIFFVFAQLSRTLVASLLILACFYMIRGHVRAIWVMFLVPVIVSVLAVGMMTDYGQKLLRLPTEKKTQLNEQEMQAFTSGRSGLYWIAWKMFLKYPLAGNGYDSFRHPKGNTLVVAPVAEALERSALHSAWLQVLSETGIIGTILYFGLYLSAYLDFRKVRRRTQEASIYFYSEAVLAGMLLFFLGGIFDNFGFNYRIFFLFMALSSVLASVSVISPARASYQPMAFETETNYHNPLLEGASR</sequence>
<feature type="transmembrane region" description="Helical" evidence="5">
    <location>
        <begin position="20"/>
        <end position="48"/>
    </location>
</feature>
<evidence type="ECO:0000256" key="2">
    <source>
        <dbReference type="ARBA" id="ARBA00022692"/>
    </source>
</evidence>
<evidence type="ECO:0000259" key="6">
    <source>
        <dbReference type="Pfam" id="PF04932"/>
    </source>
</evidence>
<feature type="transmembrane region" description="Helical" evidence="5">
    <location>
        <begin position="255"/>
        <end position="278"/>
    </location>
</feature>
<feature type="transmembrane region" description="Helical" evidence="5">
    <location>
        <begin position="190"/>
        <end position="207"/>
    </location>
</feature>
<feature type="transmembrane region" description="Helical" evidence="5">
    <location>
        <begin position="219"/>
        <end position="249"/>
    </location>
</feature>
<dbReference type="Pfam" id="PF04932">
    <property type="entry name" value="Wzy_C"/>
    <property type="match status" value="1"/>
</dbReference>
<comment type="caution">
    <text evidence="7">The sequence shown here is derived from an EMBL/GenBank/DDBJ whole genome shotgun (WGS) entry which is preliminary data.</text>
</comment>
<proteinExistence type="predicted"/>
<accession>A0ABN7LYD1</accession>
<feature type="transmembrane region" description="Helical" evidence="5">
    <location>
        <begin position="417"/>
        <end position="438"/>
    </location>
</feature>
<dbReference type="InterPro" id="IPR007016">
    <property type="entry name" value="O-antigen_ligase-rel_domated"/>
</dbReference>
<dbReference type="InterPro" id="IPR051533">
    <property type="entry name" value="WaaL-like"/>
</dbReference>
<dbReference type="EMBL" id="CAJNBJ010000017">
    <property type="protein sequence ID" value="CAE6775635.1"/>
    <property type="molecule type" value="Genomic_DNA"/>
</dbReference>
<keyword evidence="2 5" id="KW-0812">Transmembrane</keyword>
<keyword evidence="3 5" id="KW-1133">Transmembrane helix</keyword>
<evidence type="ECO:0000256" key="1">
    <source>
        <dbReference type="ARBA" id="ARBA00004141"/>
    </source>
</evidence>
<comment type="subcellular location">
    <subcellularLocation>
        <location evidence="1">Membrane</location>
        <topology evidence="1">Multi-pass membrane protein</topology>
    </subcellularLocation>
</comment>
<organism evidence="7 8">
    <name type="scientific">Nitrospira defluvii</name>
    <dbReference type="NCBI Taxonomy" id="330214"/>
    <lineage>
        <taxon>Bacteria</taxon>
        <taxon>Pseudomonadati</taxon>
        <taxon>Nitrospirota</taxon>
        <taxon>Nitrospiria</taxon>
        <taxon>Nitrospirales</taxon>
        <taxon>Nitrospiraceae</taxon>
        <taxon>Nitrospira</taxon>
    </lineage>
</organism>
<feature type="transmembrane region" description="Helical" evidence="5">
    <location>
        <begin position="392"/>
        <end position="411"/>
    </location>
</feature>
<dbReference type="Proteomes" id="UP000675880">
    <property type="component" value="Unassembled WGS sequence"/>
</dbReference>
<reference evidence="7 8" key="1">
    <citation type="submission" date="2021-02" db="EMBL/GenBank/DDBJ databases">
        <authorList>
            <person name="Han P."/>
        </authorList>
    </citation>
    <scope>NUCLEOTIDE SEQUENCE [LARGE SCALE GENOMIC DNA]</scope>
    <source>
        <strain evidence="7">Candidatus Nitrospira sp. ZN2</strain>
    </source>
</reference>
<feature type="domain" description="O-antigen ligase-related" evidence="6">
    <location>
        <begin position="220"/>
        <end position="370"/>
    </location>
</feature>
<evidence type="ECO:0000256" key="4">
    <source>
        <dbReference type="ARBA" id="ARBA00023136"/>
    </source>
</evidence>
<evidence type="ECO:0000313" key="8">
    <source>
        <dbReference type="Proteomes" id="UP000675880"/>
    </source>
</evidence>
<feature type="transmembrane region" description="Helical" evidence="5">
    <location>
        <begin position="127"/>
        <end position="144"/>
    </location>
</feature>
<dbReference type="PANTHER" id="PTHR37422">
    <property type="entry name" value="TEICHURONIC ACID BIOSYNTHESIS PROTEIN TUAE"/>
    <property type="match status" value="1"/>
</dbReference>
<dbReference type="PANTHER" id="PTHR37422:SF23">
    <property type="entry name" value="TEICHURONIC ACID BIOSYNTHESIS PROTEIN TUAE"/>
    <property type="match status" value="1"/>
</dbReference>
<evidence type="ECO:0000256" key="3">
    <source>
        <dbReference type="ARBA" id="ARBA00022989"/>
    </source>
</evidence>
<evidence type="ECO:0000256" key="5">
    <source>
        <dbReference type="SAM" id="Phobius"/>
    </source>
</evidence>
<feature type="transmembrane region" description="Helical" evidence="5">
    <location>
        <begin position="68"/>
        <end position="90"/>
    </location>
</feature>
<name>A0ABN7LYD1_9BACT</name>
<keyword evidence="4 5" id="KW-0472">Membrane</keyword>